<evidence type="ECO:0000256" key="6">
    <source>
        <dbReference type="PROSITE-ProRule" id="PRU01393"/>
    </source>
</evidence>
<comment type="catalytic activity">
    <reaction evidence="1 6 7">
        <text>Thiol-dependent hydrolysis of ester, thioester, amide, peptide and isopeptide bonds formed by the C-terminal Gly of ubiquitin (a 76-residue protein attached to proteins as an intracellular targeting signal).</text>
        <dbReference type="EC" id="3.4.19.12"/>
    </reaction>
</comment>
<dbReference type="PANTHER" id="PTHR10589:SF41">
    <property type="entry name" value="UBIQUITIN CARBOXYL-TERMINAL HYDROLASE"/>
    <property type="match status" value="1"/>
</dbReference>
<dbReference type="PRINTS" id="PR00707">
    <property type="entry name" value="UBCTHYDRLASE"/>
</dbReference>
<keyword evidence="2 6" id="KW-0645">Protease</keyword>
<feature type="compositionally biased region" description="Low complexity" evidence="8">
    <location>
        <begin position="71"/>
        <end position="82"/>
    </location>
</feature>
<dbReference type="GO" id="GO:0016579">
    <property type="term" value="P:protein deubiquitination"/>
    <property type="evidence" value="ECO:0007669"/>
    <property type="project" value="TreeGrafter"/>
</dbReference>
<comment type="caution">
    <text evidence="10">The sequence shown here is derived from an EMBL/GenBank/DDBJ whole genome shotgun (WGS) entry which is preliminary data.</text>
</comment>
<dbReference type="GO" id="GO:0004843">
    <property type="term" value="F:cysteine-type deubiquitinase activity"/>
    <property type="evidence" value="ECO:0007669"/>
    <property type="project" value="UniProtKB-UniRule"/>
</dbReference>
<dbReference type="GO" id="GO:0006511">
    <property type="term" value="P:ubiquitin-dependent protein catabolic process"/>
    <property type="evidence" value="ECO:0007669"/>
    <property type="project" value="UniProtKB-UniRule"/>
</dbReference>
<dbReference type="STRING" id="38488.A0A4Y8D5G7"/>
<dbReference type="EMBL" id="PHWZ01000138">
    <property type="protein sequence ID" value="TEY65587.1"/>
    <property type="molecule type" value="Genomic_DNA"/>
</dbReference>
<evidence type="ECO:0000256" key="7">
    <source>
        <dbReference type="RuleBase" id="RU361215"/>
    </source>
</evidence>
<dbReference type="PANTHER" id="PTHR10589">
    <property type="entry name" value="UBIQUITIN CARBOXYL-TERMINAL HYDROLASE"/>
    <property type="match status" value="1"/>
</dbReference>
<dbReference type="InterPro" id="IPR038765">
    <property type="entry name" value="Papain-like_cys_pep_sf"/>
</dbReference>
<evidence type="ECO:0000256" key="1">
    <source>
        <dbReference type="ARBA" id="ARBA00000707"/>
    </source>
</evidence>
<feature type="region of interest" description="Disordered" evidence="8">
    <location>
        <begin position="47"/>
        <end position="84"/>
    </location>
</feature>
<dbReference type="GO" id="GO:0005737">
    <property type="term" value="C:cytoplasm"/>
    <property type="evidence" value="ECO:0007669"/>
    <property type="project" value="TreeGrafter"/>
</dbReference>
<keyword evidence="11" id="KW-1185">Reference proteome</keyword>
<evidence type="ECO:0000256" key="4">
    <source>
        <dbReference type="ARBA" id="ARBA00022801"/>
    </source>
</evidence>
<keyword evidence="5 6" id="KW-0788">Thiol protease</keyword>
<feature type="site" description="Transition state stabilizer" evidence="6">
    <location>
        <position position="207"/>
    </location>
</feature>
<dbReference type="AlphaFoldDB" id="A0A4Y8D5G7"/>
<feature type="domain" description="UCH catalytic" evidence="9">
    <location>
        <begin position="121"/>
        <end position="354"/>
    </location>
</feature>
<evidence type="ECO:0000313" key="11">
    <source>
        <dbReference type="Proteomes" id="UP000297299"/>
    </source>
</evidence>
<protein>
    <recommendedName>
        <fullName evidence="7">Ubiquitin carboxyl-terminal hydrolase</fullName>
        <ecNumber evidence="7">3.4.19.12</ecNumber>
    </recommendedName>
</protein>
<evidence type="ECO:0000259" key="9">
    <source>
        <dbReference type="PROSITE" id="PS52048"/>
    </source>
</evidence>
<feature type="site" description="Important for enzyme activity" evidence="6">
    <location>
        <position position="304"/>
    </location>
</feature>
<feature type="active site" description="Proton donor" evidence="6">
    <location>
        <position position="288"/>
    </location>
</feature>
<dbReference type="PROSITE" id="PS52048">
    <property type="entry name" value="UCH_DOMAIN"/>
    <property type="match status" value="1"/>
</dbReference>
<dbReference type="InterPro" id="IPR001578">
    <property type="entry name" value="Peptidase_C12_UCH"/>
</dbReference>
<organism evidence="10 11">
    <name type="scientific">Botryotinia calthae</name>
    <dbReference type="NCBI Taxonomy" id="38488"/>
    <lineage>
        <taxon>Eukaryota</taxon>
        <taxon>Fungi</taxon>
        <taxon>Dikarya</taxon>
        <taxon>Ascomycota</taxon>
        <taxon>Pezizomycotina</taxon>
        <taxon>Leotiomycetes</taxon>
        <taxon>Helotiales</taxon>
        <taxon>Sclerotiniaceae</taxon>
        <taxon>Botryotinia</taxon>
    </lineage>
</organism>
<dbReference type="InterPro" id="IPR036959">
    <property type="entry name" value="Peptidase_C12_UCH_sf"/>
</dbReference>
<sequence length="401" mass="44378">MTFNPNGDATDTAFDLYDTSDMFLPAIEKMGFDDPKDEVVDSKMELEFEGSPKETLVSSDSDPEYFSTKTSVSPDSKSESSSTALLISPDTKNVDSRTSLNLTSHIISRPSGARMINNRLTFTKLENKSEVMNALASKLGLSPALKFYDVCSLTEADSLKHIPRPVYALLFSIPFTSIWETITRAKEMAKPPYKGSGPDEPAIWFKQAINGACGSVGLLHCLLNGPAHEYILPNTILSRIYERSIPLGPDDRAAMLYNDQKFEDAHQAIAVLVDKSSSAENNGKSRRHFVAFVRGEDGSLWEMDGSRGGPIRREPTLEEHEDLLTDDMLKFCMAGFVDTDSDEVSMCSCIALARDPTEAVTLPLNSLSRGHLVNGRSEGVQPRTFWDPAWYGQDHWFPPSK</sequence>
<evidence type="ECO:0000313" key="10">
    <source>
        <dbReference type="EMBL" id="TEY65587.1"/>
    </source>
</evidence>
<dbReference type="Gene3D" id="3.40.532.10">
    <property type="entry name" value="Peptidase C12, ubiquitin carboxyl-terminal hydrolase"/>
    <property type="match status" value="1"/>
</dbReference>
<evidence type="ECO:0000256" key="8">
    <source>
        <dbReference type="SAM" id="MobiDB-lite"/>
    </source>
</evidence>
<accession>A0A4Y8D5G7</accession>
<gene>
    <name evidence="10" type="ORF">BOTCAL_0138g00290</name>
</gene>
<evidence type="ECO:0000256" key="2">
    <source>
        <dbReference type="ARBA" id="ARBA00022670"/>
    </source>
</evidence>
<dbReference type="OrthoDB" id="427186at2759"/>
<dbReference type="Pfam" id="PF01088">
    <property type="entry name" value="Peptidase_C12"/>
    <property type="match status" value="1"/>
</dbReference>
<keyword evidence="3 6" id="KW-0833">Ubl conjugation pathway</keyword>
<feature type="active site" description="Nucleophile" evidence="6">
    <location>
        <position position="213"/>
    </location>
</feature>
<evidence type="ECO:0000256" key="3">
    <source>
        <dbReference type="ARBA" id="ARBA00022786"/>
    </source>
</evidence>
<proteinExistence type="inferred from homology"/>
<evidence type="ECO:0000256" key="5">
    <source>
        <dbReference type="ARBA" id="ARBA00022807"/>
    </source>
</evidence>
<dbReference type="Proteomes" id="UP000297299">
    <property type="component" value="Unassembled WGS sequence"/>
</dbReference>
<dbReference type="EC" id="3.4.19.12" evidence="7"/>
<dbReference type="SUPFAM" id="SSF54001">
    <property type="entry name" value="Cysteine proteinases"/>
    <property type="match status" value="1"/>
</dbReference>
<comment type="similarity">
    <text evidence="6 7">Belongs to the peptidase C12 family.</text>
</comment>
<keyword evidence="4 6" id="KW-0378">Hydrolase</keyword>
<name>A0A4Y8D5G7_9HELO</name>
<reference evidence="10 11" key="1">
    <citation type="submission" date="2017-11" db="EMBL/GenBank/DDBJ databases">
        <title>Comparative genomics of Botrytis spp.</title>
        <authorList>
            <person name="Valero-Jimenez C.A."/>
            <person name="Tapia P."/>
            <person name="Veloso J."/>
            <person name="Silva-Moreno E."/>
            <person name="Staats M."/>
            <person name="Valdes J.H."/>
            <person name="Van Kan J.A.L."/>
        </authorList>
    </citation>
    <scope>NUCLEOTIDE SEQUENCE [LARGE SCALE GENOMIC DNA]</scope>
    <source>
        <strain evidence="10 11">MUCL2830</strain>
    </source>
</reference>